<accession>A0A511KB36</accession>
<evidence type="ECO:0000313" key="3">
    <source>
        <dbReference type="Proteomes" id="UP000321518"/>
    </source>
</evidence>
<dbReference type="PANTHER" id="PTHR35040:SF9">
    <property type="entry name" value="4-LIKE CELL SURFACE PROTEIN, PUTATIVE (AFU_ORTHOLOGUE AFUA_4G14080)-RELATED"/>
    <property type="match status" value="1"/>
</dbReference>
<sequence length="307" mass="33181">MVALKSLIITALASSAWATKVIVPLYSWNEQCWPELQQAAAANPSQQFVLILNPDSGPTLDPTDPSMYCVPLLRAKMPSSTIIGYVRTGFGSRSQTDVSNEITQYKQWSGINVNATTGQTAKLDGIFFDEVSDSASSTNLKRYQTYASLARNAFGRTGSAVVFNPGAAVDARFYNWADVVMYYESVYADYATSKLPQNAQLMAKSAIVIHSFPTGSAGSQLLPITLKPLVPASGAVYITDLDINKVDVYSKFGGDWQEFVKDVAQLNGDTRATTAAAGTFDTLATLPSARVTNGGGRVQKRMRRGEQ</sequence>
<dbReference type="AlphaFoldDB" id="A0A511KB36"/>
<dbReference type="InterPro" id="IPR021986">
    <property type="entry name" value="Spherulin4"/>
</dbReference>
<feature type="chain" id="PRO_5022152081" evidence="1">
    <location>
        <begin position="19"/>
        <end position="307"/>
    </location>
</feature>
<dbReference type="PANTHER" id="PTHR35040">
    <property type="match status" value="1"/>
</dbReference>
<evidence type="ECO:0000256" key="1">
    <source>
        <dbReference type="SAM" id="SignalP"/>
    </source>
</evidence>
<organism evidence="2 3">
    <name type="scientific">Rhodotorula toruloides</name>
    <name type="common">Yeast</name>
    <name type="synonym">Rhodosporidium toruloides</name>
    <dbReference type="NCBI Taxonomy" id="5286"/>
    <lineage>
        <taxon>Eukaryota</taxon>
        <taxon>Fungi</taxon>
        <taxon>Dikarya</taxon>
        <taxon>Basidiomycota</taxon>
        <taxon>Pucciniomycotina</taxon>
        <taxon>Microbotryomycetes</taxon>
        <taxon>Sporidiobolales</taxon>
        <taxon>Sporidiobolaceae</taxon>
        <taxon>Rhodotorula</taxon>
    </lineage>
</organism>
<dbReference type="Pfam" id="PF12138">
    <property type="entry name" value="Spherulin4"/>
    <property type="match status" value="1"/>
</dbReference>
<feature type="signal peptide" evidence="1">
    <location>
        <begin position="1"/>
        <end position="18"/>
    </location>
</feature>
<evidence type="ECO:0000313" key="2">
    <source>
        <dbReference type="EMBL" id="GEM07185.1"/>
    </source>
</evidence>
<keyword evidence="1" id="KW-0732">Signal</keyword>
<proteinExistence type="predicted"/>
<gene>
    <name evidence="2" type="ORF">Rt10032_c02g1202</name>
</gene>
<name>A0A511KB36_RHOTO</name>
<comment type="caution">
    <text evidence="2">The sequence shown here is derived from an EMBL/GenBank/DDBJ whole genome shotgun (WGS) entry which is preliminary data.</text>
</comment>
<dbReference type="Proteomes" id="UP000321518">
    <property type="component" value="Unassembled WGS sequence"/>
</dbReference>
<protein>
    <submittedName>
        <fullName evidence="2">Spherulin 4-like cell surface protein</fullName>
    </submittedName>
</protein>
<reference evidence="2 3" key="1">
    <citation type="submission" date="2019-07" db="EMBL/GenBank/DDBJ databases">
        <title>Rhodotorula toruloides NBRC10032 genome sequencing.</title>
        <authorList>
            <person name="Shida Y."/>
            <person name="Takaku H."/>
            <person name="Ogasawara W."/>
            <person name="Mori K."/>
        </authorList>
    </citation>
    <scope>NUCLEOTIDE SEQUENCE [LARGE SCALE GENOMIC DNA]</scope>
    <source>
        <strain evidence="2 3">NBRC10032</strain>
    </source>
</reference>
<dbReference type="EMBL" id="BJWK01000002">
    <property type="protein sequence ID" value="GEM07185.1"/>
    <property type="molecule type" value="Genomic_DNA"/>
</dbReference>
<dbReference type="OrthoDB" id="5342184at2759"/>